<organism evidence="1 2">
    <name type="scientific">Candidatus Ozemobacter sibiricus</name>
    <dbReference type="NCBI Taxonomy" id="2268124"/>
    <lineage>
        <taxon>Bacteria</taxon>
        <taxon>Candidatus Ozemobacteria</taxon>
        <taxon>Candidatus Ozemobacterales</taxon>
        <taxon>Candidatus Ozemobacteraceae</taxon>
        <taxon>Candidatus Ozemobacter</taxon>
    </lineage>
</organism>
<evidence type="ECO:0000313" key="2">
    <source>
        <dbReference type="Proteomes" id="UP000252355"/>
    </source>
</evidence>
<dbReference type="Proteomes" id="UP000252355">
    <property type="component" value="Unassembled WGS sequence"/>
</dbReference>
<dbReference type="AlphaFoldDB" id="A0A367ZKE5"/>
<sequence>MAIDPSLAPKLPDPFDPLPVCPPGMLVGQDGLPAEPGGIVSEEWLRARPDANSLPPDGSVKNPTIPDSEYPLRISWEGVLVDDPGFNGDRPHRDDMVRRVREVFDLLWKDKSHEIEQEACDILGVSDLRDYFRKPAGFFQDHLKRYSKSRRKAPIYWPLSTASGSYTIWLYYHRLNDQTLYMVVNRYVEPKIAEVQKAVDSMRYAVEARERGITEKQPTAYSLLPTATLRKQWEEARAFLGELRDLREELLRIAALPYKPDLNDGVIINAAPLHRLFRLRSWAKDTEDCWKKLAKGDYDWAHLAYTIWPDRVREVCKRDRSIAVAHGLEDLCEVEAPESKKKGGRGRRKREAAR</sequence>
<protein>
    <submittedName>
        <fullName evidence="1">Type II restriction enzyme, methylase subunit</fullName>
    </submittedName>
</protein>
<reference evidence="1 2" key="1">
    <citation type="submission" date="2018-05" db="EMBL/GenBank/DDBJ databases">
        <title>A metagenomic window into the 2 km-deep terrestrial subsurface aquifer revealed taxonomically and functionally diverse microbial community comprising novel uncultured bacterial lineages.</title>
        <authorList>
            <person name="Kadnikov V.V."/>
            <person name="Mardanov A.V."/>
            <person name="Beletsky A.V."/>
            <person name="Banks D."/>
            <person name="Pimenov N.V."/>
            <person name="Frank Y.A."/>
            <person name="Karnachuk O.V."/>
            <person name="Ravin N.V."/>
        </authorList>
    </citation>
    <scope>NUCLEOTIDE SEQUENCE [LARGE SCALE GENOMIC DNA]</scope>
    <source>
        <strain evidence="1">BY5</strain>
    </source>
</reference>
<accession>A0A367ZKE5</accession>
<dbReference type="EMBL" id="QOQW01000021">
    <property type="protein sequence ID" value="RCK78538.1"/>
    <property type="molecule type" value="Genomic_DNA"/>
</dbReference>
<proteinExistence type="predicted"/>
<keyword evidence="1" id="KW-0808">Transferase</keyword>
<evidence type="ECO:0000313" key="1">
    <source>
        <dbReference type="EMBL" id="RCK78538.1"/>
    </source>
</evidence>
<comment type="caution">
    <text evidence="1">The sequence shown here is derived from an EMBL/GenBank/DDBJ whole genome shotgun (WGS) entry which is preliminary data.</text>
</comment>
<name>A0A367ZKE5_9BACT</name>
<dbReference type="GO" id="GO:0008168">
    <property type="term" value="F:methyltransferase activity"/>
    <property type="evidence" value="ECO:0007669"/>
    <property type="project" value="UniProtKB-KW"/>
</dbReference>
<keyword evidence="1" id="KW-0489">Methyltransferase</keyword>
<gene>
    <name evidence="1" type="ORF">OZSIB_1260</name>
</gene>
<dbReference type="GO" id="GO:0032259">
    <property type="term" value="P:methylation"/>
    <property type="evidence" value="ECO:0007669"/>
    <property type="project" value="UniProtKB-KW"/>
</dbReference>